<accession>A0A409VR32</accession>
<dbReference type="InterPro" id="IPR036259">
    <property type="entry name" value="MFS_trans_sf"/>
</dbReference>
<dbReference type="PANTHER" id="PTHR23512:SF12">
    <property type="entry name" value="TRANSPORTER, PUTATIVE (AFU_ORTHOLOGUE AFUA_4G00260)-RELATED"/>
    <property type="match status" value="1"/>
</dbReference>
<comment type="catalytic activity">
    <reaction evidence="8">
        <text>L-aspartyl-L-lysine(out) = L-aspartyl-L-lysine(in)</text>
        <dbReference type="Rhea" id="RHEA:79411"/>
        <dbReference type="ChEBI" id="CHEBI:229953"/>
    </reaction>
</comment>
<comment type="catalytic activity">
    <reaction evidence="4">
        <text>L-alpha-aminoacyl-L-arginine(out) = L-alpha-aminoacyl-L-arginine(in)</text>
        <dbReference type="Rhea" id="RHEA:79367"/>
        <dbReference type="ChEBI" id="CHEBI:229968"/>
    </reaction>
</comment>
<evidence type="ECO:0000256" key="13">
    <source>
        <dbReference type="ARBA" id="ARBA00044919"/>
    </source>
</evidence>
<dbReference type="EMBL" id="NHYE01005589">
    <property type="protein sequence ID" value="PPQ68714.1"/>
    <property type="molecule type" value="Genomic_DNA"/>
</dbReference>
<comment type="catalytic activity">
    <reaction evidence="9">
        <text>L-arginyl-L-alpha-amino acid(out) = L-arginyl-L-alpha-amino acid(in)</text>
        <dbReference type="Rhea" id="RHEA:79371"/>
        <dbReference type="ChEBI" id="CHEBI:84315"/>
    </reaction>
</comment>
<evidence type="ECO:0000256" key="5">
    <source>
        <dbReference type="ARBA" id="ARBA00044884"/>
    </source>
</evidence>
<comment type="function">
    <text evidence="17">Lysosomal dipeptide uniporter that selectively exports lysine, arginine or histidine-containing dipeptides with a net positive charge from the lysosome lumen into the cytosol. Could play a role in a specific type of protein O-glycosylation indirectly regulating macrophages migration and tissue invasion. Also essential for liver homeostasis.</text>
</comment>
<comment type="catalytic activity">
    <reaction evidence="7">
        <text>L-alpha-aminoacyl-L-lysine(out) = L-alpha-aminoacyl-L-lysine(in)</text>
        <dbReference type="Rhea" id="RHEA:79383"/>
        <dbReference type="ChEBI" id="CHEBI:229966"/>
    </reaction>
</comment>
<feature type="transmembrane region" description="Helical" evidence="20">
    <location>
        <begin position="174"/>
        <end position="194"/>
    </location>
</feature>
<comment type="catalytic activity">
    <reaction evidence="2">
        <text>L-lysyl-L-alanine(out) = L-lysyl-L-alanine(in)</text>
        <dbReference type="Rhea" id="RHEA:79399"/>
        <dbReference type="ChEBI" id="CHEBI:229954"/>
    </reaction>
</comment>
<dbReference type="PROSITE" id="PS50850">
    <property type="entry name" value="MFS"/>
    <property type="match status" value="1"/>
</dbReference>
<keyword evidence="20" id="KW-0472">Membrane</keyword>
<protein>
    <recommendedName>
        <fullName evidence="15">Lysosomal dipeptide transporter MFSD1</fullName>
    </recommendedName>
    <alternativeName>
        <fullName evidence="16">Major facilitator superfamily domain-containing protein 1</fullName>
    </alternativeName>
</protein>
<dbReference type="InParanoid" id="A0A409VR32"/>
<reference evidence="22 23" key="1">
    <citation type="journal article" date="2018" name="Evol. Lett.">
        <title>Horizontal gene cluster transfer increased hallucinogenic mushroom diversity.</title>
        <authorList>
            <person name="Reynolds H.T."/>
            <person name="Vijayakumar V."/>
            <person name="Gluck-Thaler E."/>
            <person name="Korotkin H.B."/>
            <person name="Matheny P.B."/>
            <person name="Slot J.C."/>
        </authorList>
    </citation>
    <scope>NUCLEOTIDE SEQUENCE [LARGE SCALE GENOMIC DNA]</scope>
    <source>
        <strain evidence="22 23">SRW20</strain>
    </source>
</reference>
<comment type="catalytic activity">
    <reaction evidence="10">
        <text>L-lysyl-L-lysine(out) = L-lysyl-L-lysine(in)</text>
        <dbReference type="Rhea" id="RHEA:79403"/>
        <dbReference type="ChEBI" id="CHEBI:229956"/>
    </reaction>
</comment>
<evidence type="ECO:0000256" key="4">
    <source>
        <dbReference type="ARBA" id="ARBA00044881"/>
    </source>
</evidence>
<comment type="catalytic activity">
    <reaction evidence="11">
        <text>L-arginyl-glycine(out) = L-arginyl-glycine(in)</text>
        <dbReference type="Rhea" id="RHEA:79391"/>
        <dbReference type="ChEBI" id="CHEBI:229955"/>
    </reaction>
</comment>
<feature type="transmembrane region" description="Helical" evidence="20">
    <location>
        <begin position="405"/>
        <end position="426"/>
    </location>
</feature>
<evidence type="ECO:0000256" key="14">
    <source>
        <dbReference type="ARBA" id="ARBA00044924"/>
    </source>
</evidence>
<evidence type="ECO:0000256" key="6">
    <source>
        <dbReference type="ARBA" id="ARBA00044891"/>
    </source>
</evidence>
<comment type="catalytic activity">
    <reaction evidence="13">
        <text>L-alanyl-L-lysine(out) = L-alanyl-L-lysine(in)</text>
        <dbReference type="Rhea" id="RHEA:79415"/>
        <dbReference type="ChEBI" id="CHEBI:192470"/>
    </reaction>
</comment>
<feature type="transmembrane region" description="Helical" evidence="20">
    <location>
        <begin position="79"/>
        <end position="99"/>
    </location>
</feature>
<keyword evidence="20" id="KW-1133">Transmembrane helix</keyword>
<comment type="caution">
    <text evidence="22">The sequence shown here is derived from an EMBL/GenBank/DDBJ whole genome shotgun (WGS) entry which is preliminary data.</text>
</comment>
<feature type="transmembrane region" description="Helical" evidence="20">
    <location>
        <begin position="496"/>
        <end position="518"/>
    </location>
</feature>
<evidence type="ECO:0000256" key="15">
    <source>
        <dbReference type="ARBA" id="ARBA00044985"/>
    </source>
</evidence>
<feature type="transmembrane region" description="Helical" evidence="20">
    <location>
        <begin position="52"/>
        <end position="73"/>
    </location>
</feature>
<dbReference type="SUPFAM" id="SSF103473">
    <property type="entry name" value="MFS general substrate transporter"/>
    <property type="match status" value="1"/>
</dbReference>
<comment type="catalytic activity">
    <reaction evidence="14">
        <text>L-lysyl-glycine(out) = L-lysyl-glycine(in)</text>
        <dbReference type="Rhea" id="RHEA:79407"/>
        <dbReference type="ChEBI" id="CHEBI:191202"/>
    </reaction>
</comment>
<dbReference type="InterPro" id="IPR020846">
    <property type="entry name" value="MFS_dom"/>
</dbReference>
<keyword evidence="20" id="KW-0812">Transmembrane</keyword>
<feature type="transmembrane region" description="Helical" evidence="20">
    <location>
        <begin position="106"/>
        <end position="127"/>
    </location>
</feature>
<dbReference type="InterPro" id="IPR011701">
    <property type="entry name" value="MFS"/>
</dbReference>
<feature type="domain" description="Major facilitator superfamily (MFS) profile" evidence="21">
    <location>
        <begin position="1"/>
        <end position="431"/>
    </location>
</feature>
<evidence type="ECO:0000259" key="21">
    <source>
        <dbReference type="PROSITE" id="PS50850"/>
    </source>
</evidence>
<evidence type="ECO:0000256" key="9">
    <source>
        <dbReference type="ARBA" id="ARBA00044899"/>
    </source>
</evidence>
<comment type="catalytic activity">
    <reaction evidence="12">
        <text>L-histidyl-L-alpha-amino acid(out) = L-histidyl-L-alpha-amino acid(in)</text>
        <dbReference type="Rhea" id="RHEA:79379"/>
        <dbReference type="ChEBI" id="CHEBI:229964"/>
    </reaction>
</comment>
<dbReference type="AlphaFoldDB" id="A0A409VR32"/>
<evidence type="ECO:0000256" key="10">
    <source>
        <dbReference type="ARBA" id="ARBA00044900"/>
    </source>
</evidence>
<evidence type="ECO:0000313" key="23">
    <source>
        <dbReference type="Proteomes" id="UP000284706"/>
    </source>
</evidence>
<dbReference type="GO" id="GO:0016020">
    <property type="term" value="C:membrane"/>
    <property type="evidence" value="ECO:0007669"/>
    <property type="project" value="UniProtKB-SubCell"/>
</dbReference>
<comment type="catalytic activity">
    <reaction evidence="6">
        <text>L-lysyl-L-alpha-amino acid(out) = L-lysyl-L-alpha-amino acid(in)</text>
        <dbReference type="Rhea" id="RHEA:79387"/>
        <dbReference type="ChEBI" id="CHEBI:229965"/>
    </reaction>
</comment>
<dbReference type="GO" id="GO:0022857">
    <property type="term" value="F:transmembrane transporter activity"/>
    <property type="evidence" value="ECO:0007669"/>
    <property type="project" value="InterPro"/>
</dbReference>
<evidence type="ECO:0000256" key="17">
    <source>
        <dbReference type="ARBA" id="ARBA00045709"/>
    </source>
</evidence>
<comment type="subunit">
    <text evidence="18">Homodimer. Interacts with lysosomal protein GLMP (via lumenal domain); the interaction starts while both proteins are still in the endoplasmic reticulum and is required for stabilization of MFSD1 in lysosomes but has no direct effect on its targeting to lysosomes or transporter activity.</text>
</comment>
<evidence type="ECO:0000256" key="20">
    <source>
        <dbReference type="SAM" id="Phobius"/>
    </source>
</evidence>
<evidence type="ECO:0000256" key="16">
    <source>
        <dbReference type="ARBA" id="ARBA00045018"/>
    </source>
</evidence>
<evidence type="ECO:0000256" key="2">
    <source>
        <dbReference type="ARBA" id="ARBA00044876"/>
    </source>
</evidence>
<name>A0A409VR32_9AGAR</name>
<dbReference type="InterPro" id="IPR052187">
    <property type="entry name" value="MFSD1"/>
</dbReference>
<comment type="catalytic activity">
    <reaction evidence="5">
        <text>L-alpha-aminoacyl-L-histidine(out) = L-alpha-aminoacyl-L-histidine(in)</text>
        <dbReference type="Rhea" id="RHEA:79375"/>
        <dbReference type="ChEBI" id="CHEBI:229967"/>
    </reaction>
</comment>
<evidence type="ECO:0000313" key="22">
    <source>
        <dbReference type="EMBL" id="PPQ68714.1"/>
    </source>
</evidence>
<organism evidence="22 23">
    <name type="scientific">Gymnopilus dilepis</name>
    <dbReference type="NCBI Taxonomy" id="231916"/>
    <lineage>
        <taxon>Eukaryota</taxon>
        <taxon>Fungi</taxon>
        <taxon>Dikarya</taxon>
        <taxon>Basidiomycota</taxon>
        <taxon>Agaricomycotina</taxon>
        <taxon>Agaricomycetes</taxon>
        <taxon>Agaricomycetidae</taxon>
        <taxon>Agaricales</taxon>
        <taxon>Agaricineae</taxon>
        <taxon>Hymenogastraceae</taxon>
        <taxon>Gymnopilus</taxon>
    </lineage>
</organism>
<evidence type="ECO:0000256" key="18">
    <source>
        <dbReference type="ARBA" id="ARBA00046376"/>
    </source>
</evidence>
<evidence type="ECO:0000256" key="12">
    <source>
        <dbReference type="ARBA" id="ARBA00044912"/>
    </source>
</evidence>
<comment type="subcellular location">
    <subcellularLocation>
        <location evidence="1">Membrane</location>
        <topology evidence="1">Multi-pass membrane protein</topology>
    </subcellularLocation>
</comment>
<feature type="transmembrane region" description="Helical" evidence="20">
    <location>
        <begin position="12"/>
        <end position="31"/>
    </location>
</feature>
<proteinExistence type="predicted"/>
<dbReference type="Proteomes" id="UP000284706">
    <property type="component" value="Unassembled WGS sequence"/>
</dbReference>
<evidence type="ECO:0000256" key="7">
    <source>
        <dbReference type="ARBA" id="ARBA00044893"/>
    </source>
</evidence>
<feature type="transmembrane region" description="Helical" evidence="20">
    <location>
        <begin position="239"/>
        <end position="259"/>
    </location>
</feature>
<feature type="compositionally biased region" description="Basic and acidic residues" evidence="19">
    <location>
        <begin position="454"/>
        <end position="468"/>
    </location>
</feature>
<keyword evidence="23" id="KW-1185">Reference proteome</keyword>
<dbReference type="Pfam" id="PF07690">
    <property type="entry name" value="MFS_1"/>
    <property type="match status" value="1"/>
</dbReference>
<feature type="transmembrane region" description="Helical" evidence="20">
    <location>
        <begin position="309"/>
        <end position="326"/>
    </location>
</feature>
<comment type="catalytic activity">
    <reaction evidence="3">
        <text>L-histidyl-glycine(out) = L-histidyl-glycine(in)</text>
        <dbReference type="Rhea" id="RHEA:79395"/>
        <dbReference type="ChEBI" id="CHEBI:229957"/>
    </reaction>
</comment>
<dbReference type="OrthoDB" id="10255148at2759"/>
<feature type="transmembrane region" description="Helical" evidence="20">
    <location>
        <begin position="139"/>
        <end position="162"/>
    </location>
</feature>
<gene>
    <name evidence="22" type="ORF">CVT26_003620</name>
</gene>
<dbReference type="PANTHER" id="PTHR23512">
    <property type="entry name" value="MAJOR FACILITATOR SUPERFAMILY DOMAIN-CONTAINING PROTEIN 1"/>
    <property type="match status" value="1"/>
</dbReference>
<dbReference type="STRING" id="231916.A0A409VR32"/>
<evidence type="ECO:0000256" key="1">
    <source>
        <dbReference type="ARBA" id="ARBA00004141"/>
    </source>
</evidence>
<evidence type="ECO:0000256" key="11">
    <source>
        <dbReference type="ARBA" id="ARBA00044903"/>
    </source>
</evidence>
<evidence type="ECO:0000256" key="3">
    <source>
        <dbReference type="ARBA" id="ARBA00044878"/>
    </source>
</evidence>
<feature type="region of interest" description="Disordered" evidence="19">
    <location>
        <begin position="449"/>
        <end position="468"/>
    </location>
</feature>
<evidence type="ECO:0000256" key="19">
    <source>
        <dbReference type="SAM" id="MobiDB-lite"/>
    </source>
</evidence>
<feature type="transmembrane region" description="Helical" evidence="20">
    <location>
        <begin position="338"/>
        <end position="360"/>
    </location>
</feature>
<feature type="transmembrane region" description="Helical" evidence="20">
    <location>
        <begin position="280"/>
        <end position="297"/>
    </location>
</feature>
<sequence>MVLSGVTRVTLLRALALLCACSLSIGGHFGLNLLGPLKSQLLREKGTSNAQFGLLISASALNSTWTPLVGGLLTARLGTALSSIVATSIILTGQVVLLIGDLWGSVRLMVLGMFIFGLGISPIAVVQETIIVRYFKDHGLGLSLALGLVAGKTASFVSARISFPLSQWNQHAPFFLSTFLAGFSFLVNLFYLWYNNWLASQLGSEGEGVDTMSETDALHKVTAKKKVRLKDLLSMGDVFWLYIGVNIFCGFIWMPFPPLAPNVIQNRFRLDEGRAAEESSILLAGSIFLYPICGYITDVIKKRSIVHKLLLLSSILTMFCYGWLALPPSFTGSPLPAMISFGLGIGFSPLLLVIIVPHLVPLQYVSTALGAHKSIESSGSVTMQTVAGYILDTKSHTSDSSIQKVLNTFLTLNIIQFVGVYLLMLFDRARKRRLLKQVRAPVEEYEALAANEEQPEHEPSPDESHELHAVGENHSSRALDAPELVVTPAERSRGKVFFIMSACTIFATWILFFASAGLELRGSK</sequence>
<evidence type="ECO:0000256" key="8">
    <source>
        <dbReference type="ARBA" id="ARBA00044898"/>
    </source>
</evidence>
<dbReference type="Gene3D" id="1.20.1250.20">
    <property type="entry name" value="MFS general substrate transporter like domains"/>
    <property type="match status" value="2"/>
</dbReference>